<feature type="region of interest" description="Disordered" evidence="7">
    <location>
        <begin position="195"/>
        <end position="304"/>
    </location>
</feature>
<dbReference type="InterPro" id="IPR000253">
    <property type="entry name" value="FHA_dom"/>
</dbReference>
<dbReference type="PROSITE" id="PS50006">
    <property type="entry name" value="FHA_DOMAIN"/>
    <property type="match status" value="1"/>
</dbReference>
<reference evidence="10 11" key="1">
    <citation type="submission" date="2019-06" db="EMBL/GenBank/DDBJ databases">
        <title>Sequencing the genomes of 1000 actinobacteria strains.</title>
        <authorList>
            <person name="Klenk H.-P."/>
        </authorList>
    </citation>
    <scope>NUCLEOTIDE SEQUENCE [LARGE SCALE GENOMIC DNA]</scope>
    <source>
        <strain evidence="10 11">DSM 25218</strain>
    </source>
</reference>
<comment type="subcellular location">
    <subcellularLocation>
        <location evidence="1">Cell membrane</location>
        <topology evidence="1">Multi-pass membrane protein</topology>
    </subcellularLocation>
</comment>
<feature type="transmembrane region" description="Helical" evidence="8">
    <location>
        <begin position="124"/>
        <end position="145"/>
    </location>
</feature>
<feature type="compositionally biased region" description="Polar residues" evidence="7">
    <location>
        <begin position="214"/>
        <end position="226"/>
    </location>
</feature>
<dbReference type="InterPro" id="IPR051791">
    <property type="entry name" value="Pra-immunoreactive"/>
</dbReference>
<evidence type="ECO:0000313" key="11">
    <source>
        <dbReference type="Proteomes" id="UP000320209"/>
    </source>
</evidence>
<name>A0A543A3D0_9ACTN</name>
<accession>A0A543A3D0</accession>
<dbReference type="SUPFAM" id="SSF49879">
    <property type="entry name" value="SMAD/FHA domain"/>
    <property type="match status" value="1"/>
</dbReference>
<feature type="transmembrane region" description="Helical" evidence="8">
    <location>
        <begin position="64"/>
        <end position="84"/>
    </location>
</feature>
<dbReference type="Pfam" id="PF06271">
    <property type="entry name" value="RDD"/>
    <property type="match status" value="1"/>
</dbReference>
<feature type="domain" description="FHA" evidence="9">
    <location>
        <begin position="325"/>
        <end position="380"/>
    </location>
</feature>
<protein>
    <submittedName>
        <fullName evidence="10">Putative RDD family membrane protein YckC</fullName>
    </submittedName>
</protein>
<keyword evidence="4 8" id="KW-0812">Transmembrane</keyword>
<sequence length="416" mass="42693">MFALCHGGGGMSAAGIQGPVVEAAIAEPDRRFYAFAIDRVIAWAIFAAAAFVAWLVFFRNGSPLPGVALVLGVVLVVWLVGAVLTGSGGKTPGKVALGLRVVSDDAGSGGGPIGVGKAFVRQGLLGLCTIPTLGIGTATFAWVAAMDDRGRRQGWHDRRAGSVVVDVRPPVVVEAEEEAPAPRRIVNLTTMRLKQAEAAPERSARPETPAAPTQTVPAQKAPTQDPSAPVVQFQGDPADQARIDQARAAAAAQDAPTQVGPTPAARQTPAAPVPTPPAPAAPPAPPAPAQPAAPPPPPTTAPPAATARWKVTFDTGQSFVVEGLAIVGRGPEPRPGEEVSHRVALPSSDMSLSKTHAQFQVAADGSLVVMDRGSTNGSTLIRKGAARALGARRPAALIDGDKVKFGDRTMDVVREA</sequence>
<evidence type="ECO:0000256" key="7">
    <source>
        <dbReference type="SAM" id="MobiDB-lite"/>
    </source>
</evidence>
<evidence type="ECO:0000256" key="4">
    <source>
        <dbReference type="ARBA" id="ARBA00022692"/>
    </source>
</evidence>
<keyword evidence="11" id="KW-1185">Reference proteome</keyword>
<keyword evidence="2" id="KW-1003">Cell membrane</keyword>
<dbReference type="EMBL" id="VFOV01000001">
    <property type="protein sequence ID" value="TQL67093.1"/>
    <property type="molecule type" value="Genomic_DNA"/>
</dbReference>
<feature type="compositionally biased region" description="Low complexity" evidence="7">
    <location>
        <begin position="246"/>
        <end position="270"/>
    </location>
</feature>
<feature type="transmembrane region" description="Helical" evidence="8">
    <location>
        <begin position="40"/>
        <end position="58"/>
    </location>
</feature>
<dbReference type="PANTHER" id="PTHR36115:SF6">
    <property type="entry name" value="PROLINE-RICH ANTIGEN HOMOLOG"/>
    <property type="match status" value="1"/>
</dbReference>
<dbReference type="InterPro" id="IPR008984">
    <property type="entry name" value="SMAD_FHA_dom_sf"/>
</dbReference>
<evidence type="ECO:0000313" key="10">
    <source>
        <dbReference type="EMBL" id="TQL67093.1"/>
    </source>
</evidence>
<dbReference type="PANTHER" id="PTHR36115">
    <property type="entry name" value="PROLINE-RICH ANTIGEN HOMOLOG-RELATED"/>
    <property type="match status" value="1"/>
</dbReference>
<dbReference type="Gene3D" id="2.60.200.20">
    <property type="match status" value="1"/>
</dbReference>
<dbReference type="GO" id="GO:0005886">
    <property type="term" value="C:plasma membrane"/>
    <property type="evidence" value="ECO:0007669"/>
    <property type="project" value="UniProtKB-SubCell"/>
</dbReference>
<proteinExistence type="predicted"/>
<dbReference type="Proteomes" id="UP000320209">
    <property type="component" value="Unassembled WGS sequence"/>
</dbReference>
<keyword evidence="5 8" id="KW-1133">Transmembrane helix</keyword>
<evidence type="ECO:0000256" key="2">
    <source>
        <dbReference type="ARBA" id="ARBA00022475"/>
    </source>
</evidence>
<evidence type="ECO:0000256" key="6">
    <source>
        <dbReference type="ARBA" id="ARBA00023136"/>
    </source>
</evidence>
<keyword evidence="6 8" id="KW-0472">Membrane</keyword>
<dbReference type="InterPro" id="IPR010432">
    <property type="entry name" value="RDD"/>
</dbReference>
<feature type="compositionally biased region" description="Pro residues" evidence="7">
    <location>
        <begin position="271"/>
        <end position="301"/>
    </location>
</feature>
<comment type="caution">
    <text evidence="10">The sequence shown here is derived from an EMBL/GenBank/DDBJ whole genome shotgun (WGS) entry which is preliminary data.</text>
</comment>
<evidence type="ECO:0000256" key="5">
    <source>
        <dbReference type="ARBA" id="ARBA00022989"/>
    </source>
</evidence>
<evidence type="ECO:0000256" key="3">
    <source>
        <dbReference type="ARBA" id="ARBA00022553"/>
    </source>
</evidence>
<dbReference type="Pfam" id="PF00498">
    <property type="entry name" value="FHA"/>
    <property type="match status" value="1"/>
</dbReference>
<keyword evidence="3" id="KW-0597">Phosphoprotein</keyword>
<evidence type="ECO:0000256" key="1">
    <source>
        <dbReference type="ARBA" id="ARBA00004651"/>
    </source>
</evidence>
<dbReference type="AlphaFoldDB" id="A0A543A3D0"/>
<evidence type="ECO:0000256" key="8">
    <source>
        <dbReference type="SAM" id="Phobius"/>
    </source>
</evidence>
<gene>
    <name evidence="10" type="ORF">FB381_0965</name>
</gene>
<organism evidence="10 11">
    <name type="scientific">Nocardioides albertanoniae</name>
    <dbReference type="NCBI Taxonomy" id="1175486"/>
    <lineage>
        <taxon>Bacteria</taxon>
        <taxon>Bacillati</taxon>
        <taxon>Actinomycetota</taxon>
        <taxon>Actinomycetes</taxon>
        <taxon>Propionibacteriales</taxon>
        <taxon>Nocardioidaceae</taxon>
        <taxon>Nocardioides</taxon>
    </lineage>
</organism>
<evidence type="ECO:0000259" key="9">
    <source>
        <dbReference type="PROSITE" id="PS50006"/>
    </source>
</evidence>